<feature type="compositionally biased region" description="Low complexity" evidence="1">
    <location>
        <begin position="180"/>
        <end position="198"/>
    </location>
</feature>
<evidence type="ECO:0000313" key="3">
    <source>
        <dbReference type="Proteomes" id="UP001362999"/>
    </source>
</evidence>
<protein>
    <submittedName>
        <fullName evidence="2">Uncharacterized protein</fullName>
    </submittedName>
</protein>
<evidence type="ECO:0000313" key="2">
    <source>
        <dbReference type="EMBL" id="KAK6978258.1"/>
    </source>
</evidence>
<dbReference type="EMBL" id="JAWWNJ010000160">
    <property type="protein sequence ID" value="KAK6978258.1"/>
    <property type="molecule type" value="Genomic_DNA"/>
</dbReference>
<feature type="region of interest" description="Disordered" evidence="1">
    <location>
        <begin position="234"/>
        <end position="254"/>
    </location>
</feature>
<gene>
    <name evidence="2" type="ORF">R3P38DRAFT_3235711</name>
</gene>
<dbReference type="Proteomes" id="UP001362999">
    <property type="component" value="Unassembled WGS sequence"/>
</dbReference>
<name>A0AAV9ZD62_9AGAR</name>
<organism evidence="2 3">
    <name type="scientific">Favolaschia claudopus</name>
    <dbReference type="NCBI Taxonomy" id="2862362"/>
    <lineage>
        <taxon>Eukaryota</taxon>
        <taxon>Fungi</taxon>
        <taxon>Dikarya</taxon>
        <taxon>Basidiomycota</taxon>
        <taxon>Agaricomycotina</taxon>
        <taxon>Agaricomycetes</taxon>
        <taxon>Agaricomycetidae</taxon>
        <taxon>Agaricales</taxon>
        <taxon>Marasmiineae</taxon>
        <taxon>Mycenaceae</taxon>
        <taxon>Favolaschia</taxon>
    </lineage>
</organism>
<feature type="region of interest" description="Disordered" evidence="1">
    <location>
        <begin position="144"/>
        <end position="210"/>
    </location>
</feature>
<dbReference type="AlphaFoldDB" id="A0AAV9ZD62"/>
<comment type="caution">
    <text evidence="2">The sequence shown here is derived from an EMBL/GenBank/DDBJ whole genome shotgun (WGS) entry which is preliminary data.</text>
</comment>
<proteinExistence type="predicted"/>
<accession>A0AAV9ZD62</accession>
<feature type="compositionally biased region" description="Polar residues" evidence="1">
    <location>
        <begin position="241"/>
        <end position="251"/>
    </location>
</feature>
<feature type="compositionally biased region" description="Low complexity" evidence="1">
    <location>
        <begin position="145"/>
        <end position="163"/>
    </location>
</feature>
<keyword evidence="3" id="KW-1185">Reference proteome</keyword>
<reference evidence="2 3" key="1">
    <citation type="journal article" date="2024" name="J Genomics">
        <title>Draft genome sequencing and assembly of Favolaschia claudopus CIRM-BRFM 2984 isolated from oak limbs.</title>
        <authorList>
            <person name="Navarro D."/>
            <person name="Drula E."/>
            <person name="Chaduli D."/>
            <person name="Cazenave R."/>
            <person name="Ahrendt S."/>
            <person name="Wang J."/>
            <person name="Lipzen A."/>
            <person name="Daum C."/>
            <person name="Barry K."/>
            <person name="Grigoriev I.V."/>
            <person name="Favel A."/>
            <person name="Rosso M.N."/>
            <person name="Martin F."/>
        </authorList>
    </citation>
    <scope>NUCLEOTIDE SEQUENCE [LARGE SCALE GENOMIC DNA]</scope>
    <source>
        <strain evidence="2 3">CIRM-BRFM 2984</strain>
    </source>
</reference>
<sequence length="259" mass="28192">MAEPVREHILLTQWPVSVPGKGKRPVQLQTWFDICEDCNKCLWYNPPTALHLIPEDVQIRCTIKKSAKEDAVMGEELSCIGSDGRRHECISAHIYSMFPRDSNSMGTDDDVNTSGGEDAEDDEFEVARLLLLFAAGSFPALSKLSASRSTAARNTRSTARAAAIPHNTPRAGPSPIASGTPHAAAARTTADASASTPDLSHRTLRDATASAATARARRVLRDLQVTRARTRSLSPEPVFTLPSTQQETNVQHDIPIWVQ</sequence>
<evidence type="ECO:0000256" key="1">
    <source>
        <dbReference type="SAM" id="MobiDB-lite"/>
    </source>
</evidence>